<protein>
    <submittedName>
        <fullName evidence="1">Uncharacterized protein</fullName>
    </submittedName>
</protein>
<dbReference type="Proteomes" id="UP000014975">
    <property type="component" value="Unassembled WGS sequence"/>
</dbReference>
<dbReference type="RefSeq" id="WP_020885520.1">
    <property type="nucleotide sequence ID" value="NZ_ATHI01000001.1"/>
</dbReference>
<evidence type="ECO:0000313" key="1">
    <source>
        <dbReference type="EMBL" id="EPR36106.1"/>
    </source>
</evidence>
<keyword evidence="2" id="KW-1185">Reference proteome</keyword>
<dbReference type="eggNOG" id="ENOG503304Q">
    <property type="taxonomic scope" value="Bacteria"/>
</dbReference>
<dbReference type="STRING" id="1121439.dsat_1634"/>
<gene>
    <name evidence="1" type="ORF">dsat_1634</name>
</gene>
<accession>S7TH17</accession>
<evidence type="ECO:0000313" key="2">
    <source>
        <dbReference type="Proteomes" id="UP000014975"/>
    </source>
</evidence>
<comment type="caution">
    <text evidence="1">The sequence shown here is derived from an EMBL/GenBank/DDBJ whole genome shotgun (WGS) entry which is preliminary data.</text>
</comment>
<sequence>MKDIWIKVVEYASMPHLGLSRKIRPGYAIEFNGDGRPLSGDVVFEIYDTYLRVISEEHGEPANTYYDWEKLASVKTVGSPRKK</sequence>
<dbReference type="OrthoDB" id="595245at2"/>
<proteinExistence type="predicted"/>
<name>S7TH17_9BACT</name>
<dbReference type="EMBL" id="ATHI01000001">
    <property type="protein sequence ID" value="EPR36106.1"/>
    <property type="molecule type" value="Genomic_DNA"/>
</dbReference>
<dbReference type="AlphaFoldDB" id="S7TH17"/>
<reference evidence="1 2" key="1">
    <citation type="journal article" date="2013" name="Genome Announc.">
        <title>Draft genome sequences for three mercury-methylating, sulfate-reducing bacteria.</title>
        <authorList>
            <person name="Brown S.D."/>
            <person name="Hurt R.A.Jr."/>
            <person name="Gilmour C.C."/>
            <person name="Elias D.A."/>
        </authorList>
    </citation>
    <scope>NUCLEOTIDE SEQUENCE [LARGE SCALE GENOMIC DNA]</scope>
    <source>
        <strain evidence="1 2">DSM 16529</strain>
    </source>
</reference>
<dbReference type="PATRIC" id="fig|1121439.3.peg.14"/>
<organism evidence="1 2">
    <name type="scientific">Alkalidesulfovibrio alkalitolerans DSM 16529</name>
    <dbReference type="NCBI Taxonomy" id="1121439"/>
    <lineage>
        <taxon>Bacteria</taxon>
        <taxon>Pseudomonadati</taxon>
        <taxon>Thermodesulfobacteriota</taxon>
        <taxon>Desulfovibrionia</taxon>
        <taxon>Desulfovibrionales</taxon>
        <taxon>Desulfovibrionaceae</taxon>
        <taxon>Alkalidesulfovibrio</taxon>
    </lineage>
</organism>